<sequence length="157" mass="18289">MYGGRDEEEGPNFNKWCVLWDVNIWFSLCEQSNPRSVFPNLDNVKVCGLQLPEYSSQQAGLQTSTLPFFKRYQQDGMNSRHIPWTRSKYHLFYPLQLAMTEGEIFLLLILRKYLCCPKIIPLWRFKAVRNSRIKAVQPSVTIIKTQNKIINTAGNTT</sequence>
<proteinExistence type="predicted"/>
<reference evidence="1" key="2">
    <citation type="submission" date="2017-11" db="EMBL/GenBank/DDBJ databases">
        <title>Coralsnake Venomics: Analyses of Venom Gland Transcriptomes and Proteomes of Six Brazilian Taxa.</title>
        <authorList>
            <person name="Aird S.D."/>
            <person name="Jorge da Silva N."/>
            <person name="Qiu L."/>
            <person name="Villar-Briones A."/>
            <person name="Aparecida-Saddi V."/>
            <person name="Campos-Telles M.P."/>
            <person name="Grau M."/>
            <person name="Mikheyev A.S."/>
        </authorList>
    </citation>
    <scope>NUCLEOTIDE SEQUENCE</scope>
    <source>
        <tissue evidence="1">Venom_gland</tissue>
    </source>
</reference>
<dbReference type="AlphaFoldDB" id="A0A2D4P4Y5"/>
<dbReference type="EMBL" id="IACN01038993">
    <property type="protein sequence ID" value="LAB52369.1"/>
    <property type="molecule type" value="Transcribed_RNA"/>
</dbReference>
<reference evidence="1" key="1">
    <citation type="submission" date="2017-07" db="EMBL/GenBank/DDBJ databases">
        <authorList>
            <person name="Mikheyev A."/>
            <person name="Grau M."/>
        </authorList>
    </citation>
    <scope>NUCLEOTIDE SEQUENCE</scope>
    <source>
        <tissue evidence="1">Venom_gland</tissue>
    </source>
</reference>
<organism evidence="1">
    <name type="scientific">Micrurus surinamensis</name>
    <name type="common">Surinam coral snake</name>
    <dbReference type="NCBI Taxonomy" id="129470"/>
    <lineage>
        <taxon>Eukaryota</taxon>
        <taxon>Metazoa</taxon>
        <taxon>Chordata</taxon>
        <taxon>Craniata</taxon>
        <taxon>Vertebrata</taxon>
        <taxon>Euteleostomi</taxon>
        <taxon>Lepidosauria</taxon>
        <taxon>Squamata</taxon>
        <taxon>Bifurcata</taxon>
        <taxon>Unidentata</taxon>
        <taxon>Episquamata</taxon>
        <taxon>Toxicofera</taxon>
        <taxon>Serpentes</taxon>
        <taxon>Colubroidea</taxon>
        <taxon>Elapidae</taxon>
        <taxon>Elapinae</taxon>
        <taxon>Micrurus</taxon>
    </lineage>
</organism>
<evidence type="ECO:0000313" key="1">
    <source>
        <dbReference type="EMBL" id="LAB52369.1"/>
    </source>
</evidence>
<protein>
    <submittedName>
        <fullName evidence="1">Uncharacterized protein</fullName>
    </submittedName>
</protein>
<name>A0A2D4P4Y5_MICSU</name>
<accession>A0A2D4P4Y5</accession>